<evidence type="ECO:0000313" key="2">
    <source>
        <dbReference type="EMBL" id="GBP53480.1"/>
    </source>
</evidence>
<dbReference type="Pfam" id="PF00078">
    <property type="entry name" value="RVT_1"/>
    <property type="match status" value="1"/>
</dbReference>
<sequence length="113" mass="13208">MERKGNIFNIQQEVRKEDPLFPKLFPALLETVFRNLNWENFGLNVQGRKLTHLRFEDDIVLIAKTPEKLNVMINTLASEREKVGLKINPDKAKLMTNGDCLLRAMNFGRNEFY</sequence>
<dbReference type="STRING" id="151549.A0A4C1WRK4"/>
<dbReference type="InterPro" id="IPR043128">
    <property type="entry name" value="Rev_trsase/Diguanyl_cyclase"/>
</dbReference>
<dbReference type="PANTHER" id="PTHR47027">
    <property type="entry name" value="REVERSE TRANSCRIPTASE DOMAIN-CONTAINING PROTEIN"/>
    <property type="match status" value="1"/>
</dbReference>
<feature type="domain" description="Reverse transcriptase" evidence="1">
    <location>
        <begin position="22"/>
        <end position="96"/>
    </location>
</feature>
<dbReference type="AlphaFoldDB" id="A0A4C1WRK4"/>
<dbReference type="InterPro" id="IPR000477">
    <property type="entry name" value="RT_dom"/>
</dbReference>
<dbReference type="OrthoDB" id="410104at2759"/>
<name>A0A4C1WRK4_EUMVA</name>
<accession>A0A4C1WRK4</accession>
<dbReference type="EMBL" id="BGZK01000626">
    <property type="protein sequence ID" value="GBP53480.1"/>
    <property type="molecule type" value="Genomic_DNA"/>
</dbReference>
<reference evidence="2 3" key="1">
    <citation type="journal article" date="2019" name="Commun. Biol.">
        <title>The bagworm genome reveals a unique fibroin gene that provides high tensile strength.</title>
        <authorList>
            <person name="Kono N."/>
            <person name="Nakamura H."/>
            <person name="Ohtoshi R."/>
            <person name="Tomita M."/>
            <person name="Numata K."/>
            <person name="Arakawa K."/>
        </authorList>
    </citation>
    <scope>NUCLEOTIDE SEQUENCE [LARGE SCALE GENOMIC DNA]</scope>
</reference>
<dbReference type="Gene3D" id="3.30.70.270">
    <property type="match status" value="1"/>
</dbReference>
<evidence type="ECO:0000259" key="1">
    <source>
        <dbReference type="Pfam" id="PF00078"/>
    </source>
</evidence>
<keyword evidence="3" id="KW-1185">Reference proteome</keyword>
<dbReference type="Proteomes" id="UP000299102">
    <property type="component" value="Unassembled WGS sequence"/>
</dbReference>
<comment type="caution">
    <text evidence="2">The sequence shown here is derived from an EMBL/GenBank/DDBJ whole genome shotgun (WGS) entry which is preliminary data.</text>
</comment>
<protein>
    <submittedName>
        <fullName evidence="2">Retrovirus-related Pol polyprotein from type-1 retrotransposable element R2</fullName>
    </submittedName>
</protein>
<organism evidence="2 3">
    <name type="scientific">Eumeta variegata</name>
    <name type="common">Bagworm moth</name>
    <name type="synonym">Eumeta japonica</name>
    <dbReference type="NCBI Taxonomy" id="151549"/>
    <lineage>
        <taxon>Eukaryota</taxon>
        <taxon>Metazoa</taxon>
        <taxon>Ecdysozoa</taxon>
        <taxon>Arthropoda</taxon>
        <taxon>Hexapoda</taxon>
        <taxon>Insecta</taxon>
        <taxon>Pterygota</taxon>
        <taxon>Neoptera</taxon>
        <taxon>Endopterygota</taxon>
        <taxon>Lepidoptera</taxon>
        <taxon>Glossata</taxon>
        <taxon>Ditrysia</taxon>
        <taxon>Tineoidea</taxon>
        <taxon>Psychidae</taxon>
        <taxon>Oiketicinae</taxon>
        <taxon>Eumeta</taxon>
    </lineage>
</organism>
<gene>
    <name evidence="2" type="ORF">EVAR_49667_1</name>
</gene>
<dbReference type="PANTHER" id="PTHR47027:SF29">
    <property type="entry name" value="C2H2-TYPE DOMAIN-CONTAINING PROTEIN"/>
    <property type="match status" value="1"/>
</dbReference>
<evidence type="ECO:0000313" key="3">
    <source>
        <dbReference type="Proteomes" id="UP000299102"/>
    </source>
</evidence>
<proteinExistence type="predicted"/>